<protein>
    <recommendedName>
        <fullName evidence="3">histidine kinase</fullName>
        <ecNumber evidence="3">2.7.13.3</ecNumber>
    </recommendedName>
</protein>
<dbReference type="EC" id="2.7.13.3" evidence="3"/>
<sequence>MRNLPPSLRLRLTGAVMMPLAALVLLFGIITAWVTHDTEADTVDRVLVGSVRTLSLVYNSRSPERESLLPLAVHLLQRRARPVVHYSVYRGKELLAGDAALPPPRDYGETWNGVIDPHPPATFVNAYRANPTVRGYLNPADARQVTQAAYLRDGILHGKPARIATEIRRPAGETGLIVIQIADYIDDRRAYEHQFMIRVLMVGLAVLVVTGLLFWWAIRWGLRPLIDLTSQVETAQQDASPAFRLESSGSDPTEIRPFVDAFNGLMTRLERASNSLRQFTSNASHQMRTPLAVARVHLDVLERYGPHSPQGQAALTDIPHAIDSLELLLRQMIALARSEDQGDMQMRPVDLAALAATVTADRAAQAPATLDIAYDNRMDGPVMALGQAALAGELLGNLLDNAIRYNRPDGAVAVSVWLDDQEAVVEIDDNGPGIPPDQRDKVWERFYRITGRTSAPGTGLGLPIARALADRLGAEIELRDGRTGQGLCVLIRFRRAPA</sequence>
<dbReference type="AlphaFoldDB" id="A0A5J5I862"/>
<evidence type="ECO:0000259" key="13">
    <source>
        <dbReference type="PROSITE" id="PS50885"/>
    </source>
</evidence>
<accession>A0A5J5I862</accession>
<dbReference type="PROSITE" id="PS50885">
    <property type="entry name" value="HAMP"/>
    <property type="match status" value="1"/>
</dbReference>
<evidence type="ECO:0000313" key="15">
    <source>
        <dbReference type="EMBL" id="KAA9033557.1"/>
    </source>
</evidence>
<dbReference type="InterPro" id="IPR003594">
    <property type="entry name" value="HATPase_dom"/>
</dbReference>
<dbReference type="SMART" id="SM00387">
    <property type="entry name" value="HATPase_c"/>
    <property type="match status" value="1"/>
</dbReference>
<keyword evidence="9" id="KW-0902">Two-component regulatory system</keyword>
<dbReference type="PRINTS" id="PR00344">
    <property type="entry name" value="BCTRLSENSOR"/>
</dbReference>
<dbReference type="InterPro" id="IPR003661">
    <property type="entry name" value="HisK_dim/P_dom"/>
</dbReference>
<keyword evidence="7 15" id="KW-0418">Kinase</keyword>
<dbReference type="EMBL" id="VYQA01000001">
    <property type="protein sequence ID" value="KAA9033557.1"/>
    <property type="molecule type" value="Genomic_DNA"/>
</dbReference>
<organism evidence="15 16">
    <name type="scientific">Sphingobium limneticum</name>
    <dbReference type="NCBI Taxonomy" id="1007511"/>
    <lineage>
        <taxon>Bacteria</taxon>
        <taxon>Pseudomonadati</taxon>
        <taxon>Pseudomonadota</taxon>
        <taxon>Alphaproteobacteria</taxon>
        <taxon>Sphingomonadales</taxon>
        <taxon>Sphingomonadaceae</taxon>
        <taxon>Sphingobium</taxon>
    </lineage>
</organism>
<feature type="domain" description="Histidine kinase" evidence="12">
    <location>
        <begin position="282"/>
        <end position="497"/>
    </location>
</feature>
<dbReference type="InterPro" id="IPR036097">
    <property type="entry name" value="HisK_dim/P_sf"/>
</dbReference>
<dbReference type="PANTHER" id="PTHR45436">
    <property type="entry name" value="SENSOR HISTIDINE KINASE YKOH"/>
    <property type="match status" value="1"/>
</dbReference>
<keyword evidence="4" id="KW-0597">Phosphoprotein</keyword>
<dbReference type="SUPFAM" id="SSF47384">
    <property type="entry name" value="Homodimeric domain of signal transducing histidine kinase"/>
    <property type="match status" value="1"/>
</dbReference>
<evidence type="ECO:0000256" key="3">
    <source>
        <dbReference type="ARBA" id="ARBA00012438"/>
    </source>
</evidence>
<evidence type="ECO:0000256" key="8">
    <source>
        <dbReference type="ARBA" id="ARBA00022989"/>
    </source>
</evidence>
<evidence type="ECO:0000256" key="2">
    <source>
        <dbReference type="ARBA" id="ARBA00004370"/>
    </source>
</evidence>
<evidence type="ECO:0000256" key="6">
    <source>
        <dbReference type="ARBA" id="ARBA00022692"/>
    </source>
</evidence>
<dbReference type="EMBL" id="VYQB01000001">
    <property type="protein sequence ID" value="KAA9021195.1"/>
    <property type="molecule type" value="Genomic_DNA"/>
</dbReference>
<evidence type="ECO:0000259" key="12">
    <source>
        <dbReference type="PROSITE" id="PS50109"/>
    </source>
</evidence>
<feature type="transmembrane region" description="Helical" evidence="11">
    <location>
        <begin position="195"/>
        <end position="218"/>
    </location>
</feature>
<dbReference type="Gene3D" id="3.30.565.10">
    <property type="entry name" value="Histidine kinase-like ATPase, C-terminal domain"/>
    <property type="match status" value="1"/>
</dbReference>
<dbReference type="InterPro" id="IPR013727">
    <property type="entry name" value="2CSK_N"/>
</dbReference>
<evidence type="ECO:0000256" key="5">
    <source>
        <dbReference type="ARBA" id="ARBA00022679"/>
    </source>
</evidence>
<evidence type="ECO:0000256" key="7">
    <source>
        <dbReference type="ARBA" id="ARBA00022777"/>
    </source>
</evidence>
<dbReference type="CDD" id="cd00075">
    <property type="entry name" value="HATPase"/>
    <property type="match status" value="1"/>
</dbReference>
<keyword evidence="6 11" id="KW-0812">Transmembrane</keyword>
<comment type="catalytic activity">
    <reaction evidence="1">
        <text>ATP + protein L-histidine = ADP + protein N-phospho-L-histidine.</text>
        <dbReference type="EC" id="2.7.13.3"/>
    </reaction>
</comment>
<reference evidence="16 17" key="1">
    <citation type="submission" date="2019-09" db="EMBL/GenBank/DDBJ databases">
        <authorList>
            <person name="Feng G."/>
        </authorList>
    </citation>
    <scope>NUCLEOTIDE SEQUENCE [LARGE SCALE GENOMIC DNA]</scope>
    <source>
        <strain evidence="15 16">KACC 19283</strain>
        <strain evidence="14 17">KACC 19284</strain>
    </source>
</reference>
<dbReference type="InterPro" id="IPR005467">
    <property type="entry name" value="His_kinase_dom"/>
</dbReference>
<dbReference type="CDD" id="cd00082">
    <property type="entry name" value="HisKA"/>
    <property type="match status" value="1"/>
</dbReference>
<evidence type="ECO:0000256" key="1">
    <source>
        <dbReference type="ARBA" id="ARBA00000085"/>
    </source>
</evidence>
<evidence type="ECO:0000256" key="9">
    <source>
        <dbReference type="ARBA" id="ARBA00023012"/>
    </source>
</evidence>
<dbReference type="InterPro" id="IPR050428">
    <property type="entry name" value="TCS_sensor_his_kinase"/>
</dbReference>
<dbReference type="Pfam" id="PF02518">
    <property type="entry name" value="HATPase_c"/>
    <property type="match status" value="1"/>
</dbReference>
<keyword evidence="10 11" id="KW-0472">Membrane</keyword>
<feature type="transmembrane region" description="Helical" evidence="11">
    <location>
        <begin position="12"/>
        <end position="34"/>
    </location>
</feature>
<comment type="subcellular location">
    <subcellularLocation>
        <location evidence="2">Membrane</location>
    </subcellularLocation>
</comment>
<dbReference type="Pfam" id="PF00512">
    <property type="entry name" value="HisKA"/>
    <property type="match status" value="1"/>
</dbReference>
<dbReference type="PANTHER" id="PTHR45436:SF5">
    <property type="entry name" value="SENSOR HISTIDINE KINASE TRCS"/>
    <property type="match status" value="1"/>
</dbReference>
<proteinExistence type="predicted"/>
<evidence type="ECO:0000313" key="17">
    <source>
        <dbReference type="Proteomes" id="UP000326364"/>
    </source>
</evidence>
<keyword evidence="5" id="KW-0808">Transferase</keyword>
<dbReference type="InterPro" id="IPR036890">
    <property type="entry name" value="HATPase_C_sf"/>
</dbReference>
<dbReference type="SUPFAM" id="SSF55874">
    <property type="entry name" value="ATPase domain of HSP90 chaperone/DNA topoisomerase II/histidine kinase"/>
    <property type="match status" value="1"/>
</dbReference>
<comment type="caution">
    <text evidence="15">The sequence shown here is derived from an EMBL/GenBank/DDBJ whole genome shotgun (WGS) entry which is preliminary data.</text>
</comment>
<dbReference type="GO" id="GO:0000155">
    <property type="term" value="F:phosphorelay sensor kinase activity"/>
    <property type="evidence" value="ECO:0007669"/>
    <property type="project" value="InterPro"/>
</dbReference>
<dbReference type="RefSeq" id="WP_120253031.1">
    <property type="nucleotide sequence ID" value="NZ_JBNNIY010000005.1"/>
</dbReference>
<evidence type="ECO:0000256" key="4">
    <source>
        <dbReference type="ARBA" id="ARBA00022553"/>
    </source>
</evidence>
<evidence type="ECO:0000313" key="16">
    <source>
        <dbReference type="Proteomes" id="UP000325933"/>
    </source>
</evidence>
<dbReference type="InterPro" id="IPR003660">
    <property type="entry name" value="HAMP_dom"/>
</dbReference>
<evidence type="ECO:0000313" key="14">
    <source>
        <dbReference type="EMBL" id="KAA9021195.1"/>
    </source>
</evidence>
<dbReference type="PROSITE" id="PS50109">
    <property type="entry name" value="HIS_KIN"/>
    <property type="match status" value="1"/>
</dbReference>
<dbReference type="InterPro" id="IPR004358">
    <property type="entry name" value="Sig_transdc_His_kin-like_C"/>
</dbReference>
<dbReference type="Gene3D" id="1.10.287.130">
    <property type="match status" value="1"/>
</dbReference>
<gene>
    <name evidence="15" type="ORF">F4U95_00315</name>
    <name evidence="14" type="ORF">F4U96_00315</name>
</gene>
<dbReference type="SMART" id="SM00388">
    <property type="entry name" value="HisKA"/>
    <property type="match status" value="1"/>
</dbReference>
<evidence type="ECO:0000256" key="11">
    <source>
        <dbReference type="SAM" id="Phobius"/>
    </source>
</evidence>
<dbReference type="Proteomes" id="UP000326364">
    <property type="component" value="Unassembled WGS sequence"/>
</dbReference>
<dbReference type="Proteomes" id="UP000325933">
    <property type="component" value="Unassembled WGS sequence"/>
</dbReference>
<keyword evidence="8 11" id="KW-1133">Transmembrane helix</keyword>
<dbReference type="Pfam" id="PF08521">
    <property type="entry name" value="2CSK_N"/>
    <property type="match status" value="1"/>
</dbReference>
<keyword evidence="17" id="KW-1185">Reference proteome</keyword>
<evidence type="ECO:0000256" key="10">
    <source>
        <dbReference type="ARBA" id="ARBA00023136"/>
    </source>
</evidence>
<dbReference type="GO" id="GO:0016020">
    <property type="term" value="C:membrane"/>
    <property type="evidence" value="ECO:0007669"/>
    <property type="project" value="UniProtKB-SubCell"/>
</dbReference>
<feature type="domain" description="HAMP" evidence="13">
    <location>
        <begin position="219"/>
        <end position="274"/>
    </location>
</feature>
<name>A0A5J5I862_9SPHN</name>